<evidence type="ECO:0000256" key="1">
    <source>
        <dbReference type="ARBA" id="ARBA00004123"/>
    </source>
</evidence>
<sequence>MGVPSFFRWLQRKYPLVVSRVLESDVDVDPLESNPNTIGSQEFDNLYIDMNGLIHSCFHPADREQPKNIEEVYENIKLYLKRIFNIVRPRKLLYLAIDGVAPRAKMNQQRSRRFRAAKDSEYNRNKNFQELITLGKQKEAEKIMKEQYIQDHDSNIITPGTKFMCDLSQILRSFISEMQNTSPAWSNIAIILSDASVPGEGEHKIMEFIRIQRLTDGYNPNTRHVMYGLDADLIFLALASHEVYFSILRENIFDKKENDKPIGPSSFIFANIFVLRQYLDRELQIDVKFGWDLERVIDDIVFLCFAAGNDFLPQIPGFEIPRGFVDQLFERYKKLLPQLSSYITNTGDVEMKNLLPFMLGFDYLEPESVHNIVSPSERSISVSEYVNNLCNDVKTEYKPENDKKLVTAKFQKNQNNLEIYDTKRDKKFYYQSKFGFEDEENIKNVVHEYCKGMEWVLKYYTKGVASWSWFYPYHSAPLVSDFVLLDCDVKNEFVLGHPFTPLQQLMAVLPPQSSWCLPKMMCDLMNSDDSPILDFYPKKFKVDLEGGTTAWKGHVLIPFIDAHKLKKCLRNVNDSLNEEEKQRNSFGVTFLYNKLQKVTILGTITEYSEGYENECIYELPPYDSNDPRINQILEGAEIPLINLDSQKIIEGKRVKTLKQMFNQTKKEENLLVVPGIPFDQPEDFRIREMQKTNSVSHKKSSKQGKSIFNF</sequence>
<dbReference type="PANTHER" id="PTHR12341:SF41">
    <property type="entry name" value="5'-3' EXORIBONUCLEASE 2"/>
    <property type="match status" value="1"/>
</dbReference>
<dbReference type="VEuPathDB" id="TrichDB:TVAGG3_0013700"/>
<evidence type="ECO:0000259" key="9">
    <source>
        <dbReference type="Pfam" id="PF03159"/>
    </source>
</evidence>
<evidence type="ECO:0000256" key="2">
    <source>
        <dbReference type="ARBA" id="ARBA00006994"/>
    </source>
</evidence>
<dbReference type="AlphaFoldDB" id="A2DLG3"/>
<evidence type="ECO:0000256" key="7">
    <source>
        <dbReference type="ARBA" id="ARBA00023242"/>
    </source>
</evidence>
<dbReference type="GO" id="GO:0000956">
    <property type="term" value="P:nuclear-transcribed mRNA catabolic process"/>
    <property type="evidence" value="ECO:0000318"/>
    <property type="project" value="GO_Central"/>
</dbReference>
<comment type="function">
    <text evidence="8">Possesses 5'-&gt;3' exoribonuclease activity. May promote termination of transcription by RNA polymerase II.</text>
</comment>
<protein>
    <recommendedName>
        <fullName evidence="8">5'-3' exoribonuclease</fullName>
        <ecNumber evidence="8">3.1.13.-</ecNumber>
    </recommendedName>
</protein>
<dbReference type="SMR" id="A2DLG3"/>
<feature type="domain" description="Xrn1 N-terminal" evidence="9">
    <location>
        <begin position="1"/>
        <end position="251"/>
    </location>
</feature>
<dbReference type="eggNOG" id="KOG2044">
    <property type="taxonomic scope" value="Eukaryota"/>
</dbReference>
<dbReference type="CDD" id="cd18673">
    <property type="entry name" value="PIN_XRN1-2-like"/>
    <property type="match status" value="1"/>
</dbReference>
<feature type="domain" description="Xrn1 helical" evidence="10">
    <location>
        <begin position="291"/>
        <end position="364"/>
    </location>
</feature>
<dbReference type="PIRSF" id="PIRSF037239">
    <property type="entry name" value="Exonuclease_Xrn2"/>
    <property type="match status" value="1"/>
</dbReference>
<dbReference type="RefSeq" id="XP_001579767.1">
    <property type="nucleotide sequence ID" value="XM_001579717.1"/>
</dbReference>
<dbReference type="STRING" id="5722.A2DLG3"/>
<reference evidence="11" key="1">
    <citation type="submission" date="2006-10" db="EMBL/GenBank/DDBJ databases">
        <authorList>
            <person name="Amadeo P."/>
            <person name="Zhao Q."/>
            <person name="Wortman J."/>
            <person name="Fraser-Liggett C."/>
            <person name="Carlton J."/>
        </authorList>
    </citation>
    <scope>NUCLEOTIDE SEQUENCE</scope>
    <source>
        <strain evidence="11">G3</strain>
    </source>
</reference>
<keyword evidence="3 8" id="KW-0507">mRNA processing</keyword>
<dbReference type="VEuPathDB" id="TrichDB:TVAG_268140"/>
<keyword evidence="6 8" id="KW-0269">Exonuclease</keyword>
<dbReference type="InterPro" id="IPR017151">
    <property type="entry name" value="Xrn2/3/4"/>
</dbReference>
<comment type="subcellular location">
    <subcellularLocation>
        <location evidence="1">Nucleus</location>
    </subcellularLocation>
</comment>
<proteinExistence type="inferred from homology"/>
<keyword evidence="12" id="KW-1185">Reference proteome</keyword>
<dbReference type="Pfam" id="PF17846">
    <property type="entry name" value="XRN_M"/>
    <property type="match status" value="2"/>
</dbReference>
<dbReference type="EMBL" id="DS113215">
    <property type="protein sequence ID" value="EAY18781.1"/>
    <property type="molecule type" value="Genomic_DNA"/>
</dbReference>
<dbReference type="GO" id="GO:0004534">
    <property type="term" value="F:5'-3' RNA exonuclease activity"/>
    <property type="evidence" value="ECO:0000318"/>
    <property type="project" value="GO_Central"/>
</dbReference>
<evidence type="ECO:0000256" key="8">
    <source>
        <dbReference type="PIRNR" id="PIRNR037239"/>
    </source>
</evidence>
<dbReference type="EC" id="3.1.13.-" evidence="8"/>
<dbReference type="Proteomes" id="UP000001542">
    <property type="component" value="Unassembled WGS sequence"/>
</dbReference>
<evidence type="ECO:0000259" key="10">
    <source>
        <dbReference type="Pfam" id="PF17846"/>
    </source>
</evidence>
<dbReference type="OMA" id="ERWDHNV"/>
<accession>A2DLG3</accession>
<feature type="domain" description="Xrn1 helical" evidence="10">
    <location>
        <begin position="426"/>
        <end position="600"/>
    </location>
</feature>
<gene>
    <name evidence="11" type="ORF">TVAG_268140</name>
</gene>
<dbReference type="OrthoDB" id="372487at2759"/>
<evidence type="ECO:0000256" key="4">
    <source>
        <dbReference type="ARBA" id="ARBA00022722"/>
    </source>
</evidence>
<dbReference type="GO" id="GO:0006397">
    <property type="term" value="P:mRNA processing"/>
    <property type="evidence" value="ECO:0007669"/>
    <property type="project" value="UniProtKB-UniRule"/>
</dbReference>
<dbReference type="GO" id="GO:0003723">
    <property type="term" value="F:RNA binding"/>
    <property type="evidence" value="ECO:0000318"/>
    <property type="project" value="GO_Central"/>
</dbReference>
<dbReference type="InterPro" id="IPR041412">
    <property type="entry name" value="Xrn1_helical"/>
</dbReference>
<keyword evidence="5 8" id="KW-0378">Hydrolase</keyword>
<reference evidence="11" key="2">
    <citation type="journal article" date="2007" name="Science">
        <title>Draft genome sequence of the sexually transmitted pathogen Trichomonas vaginalis.</title>
        <authorList>
            <person name="Carlton J.M."/>
            <person name="Hirt R.P."/>
            <person name="Silva J.C."/>
            <person name="Delcher A.L."/>
            <person name="Schatz M."/>
            <person name="Zhao Q."/>
            <person name="Wortman J.R."/>
            <person name="Bidwell S.L."/>
            <person name="Alsmark U.C.M."/>
            <person name="Besteiro S."/>
            <person name="Sicheritz-Ponten T."/>
            <person name="Noel C.J."/>
            <person name="Dacks J.B."/>
            <person name="Foster P.G."/>
            <person name="Simillion C."/>
            <person name="Van de Peer Y."/>
            <person name="Miranda-Saavedra D."/>
            <person name="Barton G.J."/>
            <person name="Westrop G.D."/>
            <person name="Mueller S."/>
            <person name="Dessi D."/>
            <person name="Fiori P.L."/>
            <person name="Ren Q."/>
            <person name="Paulsen I."/>
            <person name="Zhang H."/>
            <person name="Bastida-Corcuera F.D."/>
            <person name="Simoes-Barbosa A."/>
            <person name="Brown M.T."/>
            <person name="Hayes R.D."/>
            <person name="Mukherjee M."/>
            <person name="Okumura C.Y."/>
            <person name="Schneider R."/>
            <person name="Smith A.J."/>
            <person name="Vanacova S."/>
            <person name="Villalvazo M."/>
            <person name="Haas B.J."/>
            <person name="Pertea M."/>
            <person name="Feldblyum T.V."/>
            <person name="Utterback T.R."/>
            <person name="Shu C.L."/>
            <person name="Osoegawa K."/>
            <person name="de Jong P.J."/>
            <person name="Hrdy I."/>
            <person name="Horvathova L."/>
            <person name="Zubacova Z."/>
            <person name="Dolezal P."/>
            <person name="Malik S.B."/>
            <person name="Logsdon J.M. Jr."/>
            <person name="Henze K."/>
            <person name="Gupta A."/>
            <person name="Wang C.C."/>
            <person name="Dunne R.L."/>
            <person name="Upcroft J.A."/>
            <person name="Upcroft P."/>
            <person name="White O."/>
            <person name="Salzberg S.L."/>
            <person name="Tang P."/>
            <person name="Chiu C.-H."/>
            <person name="Lee Y.-S."/>
            <person name="Embley T.M."/>
            <person name="Coombs G.H."/>
            <person name="Mottram J.C."/>
            <person name="Tachezy J."/>
            <person name="Fraser-Liggett C.M."/>
            <person name="Johnson P.J."/>
        </authorList>
    </citation>
    <scope>NUCLEOTIDE SEQUENCE [LARGE SCALE GENOMIC DNA]</scope>
    <source>
        <strain evidence="11">G3</strain>
    </source>
</reference>
<evidence type="ECO:0000313" key="11">
    <source>
        <dbReference type="EMBL" id="EAY18781.1"/>
    </source>
</evidence>
<evidence type="ECO:0000256" key="3">
    <source>
        <dbReference type="ARBA" id="ARBA00022664"/>
    </source>
</evidence>
<dbReference type="GO" id="GO:0005634">
    <property type="term" value="C:nucleus"/>
    <property type="evidence" value="ECO:0000318"/>
    <property type="project" value="GO_Central"/>
</dbReference>
<evidence type="ECO:0000313" key="12">
    <source>
        <dbReference type="Proteomes" id="UP000001542"/>
    </source>
</evidence>
<comment type="similarity">
    <text evidence="2 8">Belongs to the 5'-3' exonuclease family. XRN2/RAT1 subfamily.</text>
</comment>
<dbReference type="InParanoid" id="A2DLG3"/>
<dbReference type="Gene3D" id="1.25.40.1050">
    <property type="match status" value="1"/>
</dbReference>
<keyword evidence="4 8" id="KW-0540">Nuclease</keyword>
<evidence type="ECO:0000256" key="5">
    <source>
        <dbReference type="ARBA" id="ARBA00022801"/>
    </source>
</evidence>
<dbReference type="PANTHER" id="PTHR12341">
    <property type="entry name" value="5'-&gt;3' EXORIBONUCLEASE"/>
    <property type="match status" value="1"/>
</dbReference>
<evidence type="ECO:0000256" key="6">
    <source>
        <dbReference type="ARBA" id="ARBA00022839"/>
    </source>
</evidence>
<dbReference type="InterPro" id="IPR027073">
    <property type="entry name" value="5_3_exoribonuclease"/>
</dbReference>
<dbReference type="InterPro" id="IPR004859">
    <property type="entry name" value="Xrn1_N"/>
</dbReference>
<name>A2DLG3_TRIV3</name>
<dbReference type="FunCoup" id="A2DLG3">
    <property type="interactions" value="416"/>
</dbReference>
<keyword evidence="7" id="KW-0539">Nucleus</keyword>
<dbReference type="KEGG" id="tva:5464295"/>
<dbReference type="Pfam" id="PF03159">
    <property type="entry name" value="XRN_N"/>
    <property type="match status" value="1"/>
</dbReference>
<dbReference type="Gene3D" id="3.40.50.12390">
    <property type="match status" value="1"/>
</dbReference>
<organism evidence="11 12">
    <name type="scientific">Trichomonas vaginalis (strain ATCC PRA-98 / G3)</name>
    <dbReference type="NCBI Taxonomy" id="412133"/>
    <lineage>
        <taxon>Eukaryota</taxon>
        <taxon>Metamonada</taxon>
        <taxon>Parabasalia</taxon>
        <taxon>Trichomonadida</taxon>
        <taxon>Trichomonadidae</taxon>
        <taxon>Trichomonas</taxon>
    </lineage>
</organism>